<evidence type="ECO:0000313" key="3">
    <source>
        <dbReference type="Proteomes" id="UP000663852"/>
    </source>
</evidence>
<feature type="chain" id="PRO_5033006872" evidence="1">
    <location>
        <begin position="20"/>
        <end position="439"/>
    </location>
</feature>
<name>A0A815U8G6_ADIRI</name>
<protein>
    <submittedName>
        <fullName evidence="2">Uncharacterized protein</fullName>
    </submittedName>
</protein>
<reference evidence="2" key="1">
    <citation type="submission" date="2021-02" db="EMBL/GenBank/DDBJ databases">
        <authorList>
            <person name="Nowell W R."/>
        </authorList>
    </citation>
    <scope>NUCLEOTIDE SEQUENCE</scope>
</reference>
<feature type="signal peptide" evidence="1">
    <location>
        <begin position="1"/>
        <end position="19"/>
    </location>
</feature>
<sequence length="439" mass="47989">MRLLAGFALVCVSVAFIQGQLLVPQVNNLNAVISLLPQFQGFLGQLDQILPQLSGVLSSAELQSLKDKITQALTSQLGGNFDLNAIKDKFRPILQQFLGSRPQGRADFDAILQQIVGAATSALPGIVLGLVGKREAVDARINLNDILALADKLQLQQFIPQVAQFLSSDKLQQLQNQFFATVVAAAGNNWNPATLGQAIQQIVTQFVPQLRQMRIDWEQVGQSALNGLTNALPGILIGALSLFGKREAVDARINLNDILALADKLQLQQFIPQVAQFLSSDKLQQLQNQFFATVVAAAGNHWNPATLGQAIQQIVTQFVPQLRQMRIDWEELGQSALNGLATALPSILMGALSLFGKRDVKMDYEQLIAQLPTDKLAQIVQLVKNTKKNKVLASLRKLLQSFFPGYQSRINFDDLAANVLNHLNNILPIISQSITNILG</sequence>
<evidence type="ECO:0000313" key="2">
    <source>
        <dbReference type="EMBL" id="CAF1515309.1"/>
    </source>
</evidence>
<comment type="caution">
    <text evidence="2">The sequence shown here is derived from an EMBL/GenBank/DDBJ whole genome shotgun (WGS) entry which is preliminary data.</text>
</comment>
<dbReference type="Proteomes" id="UP000663852">
    <property type="component" value="Unassembled WGS sequence"/>
</dbReference>
<gene>
    <name evidence="2" type="ORF">EDS130_LOCUS43517</name>
</gene>
<evidence type="ECO:0000256" key="1">
    <source>
        <dbReference type="SAM" id="SignalP"/>
    </source>
</evidence>
<dbReference type="OrthoDB" id="10058330at2759"/>
<dbReference type="AlphaFoldDB" id="A0A815U8G6"/>
<proteinExistence type="predicted"/>
<dbReference type="EMBL" id="CAJNOJ010000726">
    <property type="protein sequence ID" value="CAF1515309.1"/>
    <property type="molecule type" value="Genomic_DNA"/>
</dbReference>
<keyword evidence="1" id="KW-0732">Signal</keyword>
<accession>A0A815U8G6</accession>
<organism evidence="2 3">
    <name type="scientific">Adineta ricciae</name>
    <name type="common">Rotifer</name>
    <dbReference type="NCBI Taxonomy" id="249248"/>
    <lineage>
        <taxon>Eukaryota</taxon>
        <taxon>Metazoa</taxon>
        <taxon>Spiralia</taxon>
        <taxon>Gnathifera</taxon>
        <taxon>Rotifera</taxon>
        <taxon>Eurotatoria</taxon>
        <taxon>Bdelloidea</taxon>
        <taxon>Adinetida</taxon>
        <taxon>Adinetidae</taxon>
        <taxon>Adineta</taxon>
    </lineage>
</organism>